<feature type="domain" description="CBS" evidence="4">
    <location>
        <begin position="136"/>
        <end position="194"/>
    </location>
</feature>
<evidence type="ECO:0000256" key="1">
    <source>
        <dbReference type="ARBA" id="ARBA00022737"/>
    </source>
</evidence>
<keyword evidence="1" id="KW-0677">Repeat</keyword>
<name>A0A803LP80_CHEQI</name>
<dbReference type="PANTHER" id="PTHR13780">
    <property type="entry name" value="AMP-ACTIVATED PROTEIN KINASE, GAMMA REGULATORY SUBUNIT"/>
    <property type="match status" value="1"/>
</dbReference>
<reference evidence="5" key="2">
    <citation type="submission" date="2021-03" db="UniProtKB">
        <authorList>
            <consortium name="EnsemblPlants"/>
        </authorList>
    </citation>
    <scope>IDENTIFICATION</scope>
</reference>
<dbReference type="Proteomes" id="UP000596660">
    <property type="component" value="Unplaced"/>
</dbReference>
<dbReference type="OMA" id="VEHGQMI"/>
<organism evidence="5 6">
    <name type="scientific">Chenopodium quinoa</name>
    <name type="common">Quinoa</name>
    <dbReference type="NCBI Taxonomy" id="63459"/>
    <lineage>
        <taxon>Eukaryota</taxon>
        <taxon>Viridiplantae</taxon>
        <taxon>Streptophyta</taxon>
        <taxon>Embryophyta</taxon>
        <taxon>Tracheophyta</taxon>
        <taxon>Spermatophyta</taxon>
        <taxon>Magnoliopsida</taxon>
        <taxon>eudicotyledons</taxon>
        <taxon>Gunneridae</taxon>
        <taxon>Pentapetalae</taxon>
        <taxon>Caryophyllales</taxon>
        <taxon>Chenopodiaceae</taxon>
        <taxon>Chenopodioideae</taxon>
        <taxon>Atripliceae</taxon>
        <taxon>Chenopodium</taxon>
    </lineage>
</organism>
<evidence type="ECO:0000313" key="5">
    <source>
        <dbReference type="EnsemblPlants" id="AUR62016759-RA:cds"/>
    </source>
</evidence>
<evidence type="ECO:0000256" key="3">
    <source>
        <dbReference type="PROSITE-ProRule" id="PRU00703"/>
    </source>
</evidence>
<dbReference type="InterPro" id="IPR046342">
    <property type="entry name" value="CBS_dom_sf"/>
</dbReference>
<keyword evidence="2 3" id="KW-0129">CBS domain</keyword>
<dbReference type="InterPro" id="IPR000644">
    <property type="entry name" value="CBS_dom"/>
</dbReference>
<dbReference type="EnsemblPlants" id="AUR62016759-RA">
    <property type="protein sequence ID" value="AUR62016759-RA:cds"/>
    <property type="gene ID" value="AUR62016759"/>
</dbReference>
<dbReference type="Gramene" id="AUR62016759-RA">
    <property type="protein sequence ID" value="AUR62016759-RA:cds"/>
    <property type="gene ID" value="AUR62016759"/>
</dbReference>
<sequence>MENDSKDYSSALQTYLNNISISSLPGIRDAPVLEVKAGDSLRDAIRLLYEKNAAVALVTDNSSANNAAISRLSDRYIGVISFASMVLWCIERLKKYETSQSQKEAGQQAFEGFISRLDQNPDLKQAKVGELAKYFLWDPYIPVHLEDDTLFQVLLLLSKHQLLVLPVIERATDQVIGFISQNAVVKFLLRSSGLEWFDSIANVSLSKFRFQRKNSVYQVYGDQSISEALLVLSENRFATVAAVDRMTGEVIGTVRKDDITLLNYYQLFSKSKTMTLAEFIKIASNEDSYNLITENQQHDLVAQSLRLRNNFIPRMDLPVIHKETDTLKQVMVKMTETNSESSFIVDESNRMIAALTFKDIIIEFAPPCLESRINGGGFFEFALQKTGCHIENGTLVSDHVELNAQADSILIFRVSSQMLGVKLNITAEIITISH</sequence>
<dbReference type="SMART" id="SM00116">
    <property type="entry name" value="CBS"/>
    <property type="match status" value="3"/>
</dbReference>
<evidence type="ECO:0000256" key="2">
    <source>
        <dbReference type="ARBA" id="ARBA00023122"/>
    </source>
</evidence>
<dbReference type="Pfam" id="PF00571">
    <property type="entry name" value="CBS"/>
    <property type="match status" value="1"/>
</dbReference>
<accession>A0A803LP80</accession>
<dbReference type="PROSITE" id="PS51371">
    <property type="entry name" value="CBS"/>
    <property type="match status" value="2"/>
</dbReference>
<evidence type="ECO:0000259" key="4">
    <source>
        <dbReference type="PROSITE" id="PS51371"/>
    </source>
</evidence>
<proteinExistence type="predicted"/>
<dbReference type="InterPro" id="IPR050511">
    <property type="entry name" value="AMPK_gamma/SDS23_families"/>
</dbReference>
<protein>
    <recommendedName>
        <fullName evidence="4">CBS domain-containing protein</fullName>
    </recommendedName>
</protein>
<dbReference type="Gene3D" id="3.10.580.10">
    <property type="entry name" value="CBS-domain"/>
    <property type="match status" value="2"/>
</dbReference>
<dbReference type="PANTHER" id="PTHR13780:SF124">
    <property type="entry name" value="OS01G0633400 PROTEIN"/>
    <property type="match status" value="1"/>
</dbReference>
<dbReference type="AlphaFoldDB" id="A0A803LP80"/>
<evidence type="ECO:0000313" key="6">
    <source>
        <dbReference type="Proteomes" id="UP000596660"/>
    </source>
</evidence>
<keyword evidence="6" id="KW-1185">Reference proteome</keyword>
<feature type="domain" description="CBS" evidence="4">
    <location>
        <begin position="311"/>
        <end position="371"/>
    </location>
</feature>
<reference evidence="5" key="1">
    <citation type="journal article" date="2017" name="Nature">
        <title>The genome of Chenopodium quinoa.</title>
        <authorList>
            <person name="Jarvis D.E."/>
            <person name="Ho Y.S."/>
            <person name="Lightfoot D.J."/>
            <person name="Schmoeckel S.M."/>
            <person name="Li B."/>
            <person name="Borm T.J.A."/>
            <person name="Ohyanagi H."/>
            <person name="Mineta K."/>
            <person name="Michell C.T."/>
            <person name="Saber N."/>
            <person name="Kharbatia N.M."/>
            <person name="Rupper R.R."/>
            <person name="Sharp A.R."/>
            <person name="Dally N."/>
            <person name="Boughton B.A."/>
            <person name="Woo Y.H."/>
            <person name="Gao G."/>
            <person name="Schijlen E.G.W.M."/>
            <person name="Guo X."/>
            <person name="Momin A.A."/>
            <person name="Negrao S."/>
            <person name="Al-Babili S."/>
            <person name="Gehring C."/>
            <person name="Roessner U."/>
            <person name="Jung C."/>
            <person name="Murphy K."/>
            <person name="Arold S.T."/>
            <person name="Gojobori T."/>
            <person name="van der Linden C.G."/>
            <person name="van Loo E.N."/>
            <person name="Jellen E.N."/>
            <person name="Maughan P.J."/>
            <person name="Tester M."/>
        </authorList>
    </citation>
    <scope>NUCLEOTIDE SEQUENCE [LARGE SCALE GENOMIC DNA]</scope>
    <source>
        <strain evidence="5">cv. PI 614886</strain>
    </source>
</reference>
<dbReference type="SUPFAM" id="SSF54631">
    <property type="entry name" value="CBS-domain pair"/>
    <property type="match status" value="2"/>
</dbReference>